<organism evidence="2 3">
    <name type="scientific">Candidatus Magasanikbacteria bacterium RIFCSPHIGHO2_02_FULL_47_14</name>
    <dbReference type="NCBI Taxonomy" id="1798680"/>
    <lineage>
        <taxon>Bacteria</taxon>
        <taxon>Candidatus Magasanikiibacteriota</taxon>
    </lineage>
</organism>
<dbReference type="EMBL" id="MFQB01000013">
    <property type="protein sequence ID" value="OGH68508.1"/>
    <property type="molecule type" value="Genomic_DNA"/>
</dbReference>
<feature type="compositionally biased region" description="Polar residues" evidence="1">
    <location>
        <begin position="1"/>
        <end position="16"/>
    </location>
</feature>
<reference evidence="2 3" key="1">
    <citation type="journal article" date="2016" name="Nat. Commun.">
        <title>Thousands of microbial genomes shed light on interconnected biogeochemical processes in an aquifer system.</title>
        <authorList>
            <person name="Anantharaman K."/>
            <person name="Brown C.T."/>
            <person name="Hug L.A."/>
            <person name="Sharon I."/>
            <person name="Castelle C.J."/>
            <person name="Probst A.J."/>
            <person name="Thomas B.C."/>
            <person name="Singh A."/>
            <person name="Wilkins M.J."/>
            <person name="Karaoz U."/>
            <person name="Brodie E.L."/>
            <person name="Williams K.H."/>
            <person name="Hubbard S.S."/>
            <person name="Banfield J.F."/>
        </authorList>
    </citation>
    <scope>NUCLEOTIDE SEQUENCE [LARGE SCALE GENOMIC DNA]</scope>
</reference>
<dbReference type="AlphaFoldDB" id="A0A1F6MAB7"/>
<evidence type="ECO:0000256" key="1">
    <source>
        <dbReference type="SAM" id="MobiDB-lite"/>
    </source>
</evidence>
<evidence type="ECO:0000313" key="3">
    <source>
        <dbReference type="Proteomes" id="UP000176282"/>
    </source>
</evidence>
<feature type="region of interest" description="Disordered" evidence="1">
    <location>
        <begin position="1"/>
        <end position="20"/>
    </location>
</feature>
<proteinExistence type="predicted"/>
<gene>
    <name evidence="2" type="ORF">A3J66_00280</name>
</gene>
<sequence length="230" mass="26021">MSLNLPPTLPGSSRPNTGLPFGGVQRAQNLATTKLRQHVERENAAVSVNQALSRTPNAQSGYQKSTSIHHLDGSKSTISAVTNDRAKRSVYDTEYYDEEADKKWYDYVRRLSVQRKAKQAEAVEEEPTGNSRYAFGLKGGKNLKVTGVSGLHKHMGKFFKKYRGTYSNLSSKDKAFFEGMVTQYAKHKTTGSSFGFSDKRRMRWDVEKARRQGTISYEDSRDFKKLIDNF</sequence>
<evidence type="ECO:0000313" key="2">
    <source>
        <dbReference type="EMBL" id="OGH68508.1"/>
    </source>
</evidence>
<protein>
    <submittedName>
        <fullName evidence="2">Uncharacterized protein</fullName>
    </submittedName>
</protein>
<dbReference type="Proteomes" id="UP000176282">
    <property type="component" value="Unassembled WGS sequence"/>
</dbReference>
<dbReference type="STRING" id="1798680.A3J66_00280"/>
<name>A0A1F6MAB7_9BACT</name>
<accession>A0A1F6MAB7</accession>
<comment type="caution">
    <text evidence="2">The sequence shown here is derived from an EMBL/GenBank/DDBJ whole genome shotgun (WGS) entry which is preliminary data.</text>
</comment>
<feature type="region of interest" description="Disordered" evidence="1">
    <location>
        <begin position="52"/>
        <end position="73"/>
    </location>
</feature>